<keyword evidence="1" id="KW-0812">Transmembrane</keyword>
<dbReference type="AlphaFoldDB" id="A0A2P5A9G7"/>
<keyword evidence="3" id="KW-1185">Reference proteome</keyword>
<feature type="non-terminal residue" evidence="2">
    <location>
        <position position="111"/>
    </location>
</feature>
<evidence type="ECO:0008006" key="4">
    <source>
        <dbReference type="Google" id="ProtNLM"/>
    </source>
</evidence>
<organism evidence="2 3">
    <name type="scientific">Parasponia andersonii</name>
    <name type="common">Sponia andersonii</name>
    <dbReference type="NCBI Taxonomy" id="3476"/>
    <lineage>
        <taxon>Eukaryota</taxon>
        <taxon>Viridiplantae</taxon>
        <taxon>Streptophyta</taxon>
        <taxon>Embryophyta</taxon>
        <taxon>Tracheophyta</taxon>
        <taxon>Spermatophyta</taxon>
        <taxon>Magnoliopsida</taxon>
        <taxon>eudicotyledons</taxon>
        <taxon>Gunneridae</taxon>
        <taxon>Pentapetalae</taxon>
        <taxon>rosids</taxon>
        <taxon>fabids</taxon>
        <taxon>Rosales</taxon>
        <taxon>Cannabaceae</taxon>
        <taxon>Parasponia</taxon>
    </lineage>
</organism>
<proteinExistence type="predicted"/>
<name>A0A2P5A9G7_PARAD</name>
<protein>
    <recommendedName>
        <fullName evidence="4">Transmembrane protein</fullName>
    </recommendedName>
</protein>
<accession>A0A2P5A9G7</accession>
<evidence type="ECO:0000313" key="2">
    <source>
        <dbReference type="EMBL" id="PON33173.1"/>
    </source>
</evidence>
<dbReference type="OrthoDB" id="10295008at2759"/>
<evidence type="ECO:0000313" key="3">
    <source>
        <dbReference type="Proteomes" id="UP000237105"/>
    </source>
</evidence>
<dbReference type="Proteomes" id="UP000237105">
    <property type="component" value="Unassembled WGS sequence"/>
</dbReference>
<reference evidence="3" key="1">
    <citation type="submission" date="2016-06" db="EMBL/GenBank/DDBJ databases">
        <title>Parallel loss of symbiosis genes in relatives of nitrogen-fixing non-legume Parasponia.</title>
        <authorList>
            <person name="Van Velzen R."/>
            <person name="Holmer R."/>
            <person name="Bu F."/>
            <person name="Rutten L."/>
            <person name="Van Zeijl A."/>
            <person name="Liu W."/>
            <person name="Santuari L."/>
            <person name="Cao Q."/>
            <person name="Sharma T."/>
            <person name="Shen D."/>
            <person name="Roswanjaya Y."/>
            <person name="Wardhani T."/>
            <person name="Kalhor M.S."/>
            <person name="Jansen J."/>
            <person name="Van den Hoogen J."/>
            <person name="Gungor B."/>
            <person name="Hartog M."/>
            <person name="Hontelez J."/>
            <person name="Verver J."/>
            <person name="Yang W.-C."/>
            <person name="Schijlen E."/>
            <person name="Repin R."/>
            <person name="Schilthuizen M."/>
            <person name="Schranz E."/>
            <person name="Heidstra R."/>
            <person name="Miyata K."/>
            <person name="Fedorova E."/>
            <person name="Kohlen W."/>
            <person name="Bisseling T."/>
            <person name="Smit S."/>
            <person name="Geurts R."/>
        </authorList>
    </citation>
    <scope>NUCLEOTIDE SEQUENCE [LARGE SCALE GENOMIC DNA]</scope>
    <source>
        <strain evidence="3">cv. WU1-14</strain>
    </source>
</reference>
<keyword evidence="1" id="KW-0472">Membrane</keyword>
<feature type="transmembrane region" description="Helical" evidence="1">
    <location>
        <begin position="62"/>
        <end position="84"/>
    </location>
</feature>
<evidence type="ECO:0000256" key="1">
    <source>
        <dbReference type="SAM" id="Phobius"/>
    </source>
</evidence>
<keyword evidence="1" id="KW-1133">Transmembrane helix</keyword>
<feature type="transmembrane region" description="Helical" evidence="1">
    <location>
        <begin position="27"/>
        <end position="50"/>
    </location>
</feature>
<sequence>MNLESKLTANIKSGLVAVRYIKQPIRLLYLLSSTFSASVIFAKFLLLIHWCAGAFAIFHVKFFEYFPCVLFLAYEDSIMILLHFHAQKIGHQAKVCHLKYFEHFSFKLLYQ</sequence>
<dbReference type="EMBL" id="JXTB01000753">
    <property type="protein sequence ID" value="PON33173.1"/>
    <property type="molecule type" value="Genomic_DNA"/>
</dbReference>
<comment type="caution">
    <text evidence="2">The sequence shown here is derived from an EMBL/GenBank/DDBJ whole genome shotgun (WGS) entry which is preliminary data.</text>
</comment>
<gene>
    <name evidence="2" type="ORF">PanWU01x14_355040</name>
</gene>